<dbReference type="CDD" id="cd00448">
    <property type="entry name" value="YjgF_YER057c_UK114_family"/>
    <property type="match status" value="1"/>
</dbReference>
<keyword evidence="2" id="KW-1185">Reference proteome</keyword>
<evidence type="ECO:0000313" key="1">
    <source>
        <dbReference type="EMBL" id="GHH59103.1"/>
    </source>
</evidence>
<name>A0A919FAU0_9ACTN</name>
<dbReference type="RefSeq" id="WP_190208759.1">
    <property type="nucleotide sequence ID" value="NZ_BNBO01000001.1"/>
</dbReference>
<dbReference type="InterPro" id="IPR006175">
    <property type="entry name" value="YjgF/YER057c/UK114"/>
</dbReference>
<dbReference type="SUPFAM" id="SSF55298">
    <property type="entry name" value="YjgF-like"/>
    <property type="match status" value="1"/>
</dbReference>
<sequence length="140" mass="15055">MSERASVELPGFEHANPIPAASRIGPFLASGAITGRNPLTRTMPPTLEQQCANVFIHVRALMAAVGGSTDHILKMTFHLTDPGDREALNHEWLAMFPDPARRPARQAVAARLDGAARIHCDLLAVLPETTPSYEPSDPAA</sequence>
<reference evidence="1" key="1">
    <citation type="journal article" date="2014" name="Int. J. Syst. Evol. Microbiol.">
        <title>Complete genome sequence of Corynebacterium casei LMG S-19264T (=DSM 44701T), isolated from a smear-ripened cheese.</title>
        <authorList>
            <consortium name="US DOE Joint Genome Institute (JGI-PGF)"/>
            <person name="Walter F."/>
            <person name="Albersmeier A."/>
            <person name="Kalinowski J."/>
            <person name="Ruckert C."/>
        </authorList>
    </citation>
    <scope>NUCLEOTIDE SEQUENCE</scope>
    <source>
        <strain evidence="1">JCM 4646</strain>
    </source>
</reference>
<gene>
    <name evidence="1" type="ORF">GCM10018781_01580</name>
</gene>
<dbReference type="Gene3D" id="3.30.1330.40">
    <property type="entry name" value="RutC-like"/>
    <property type="match status" value="1"/>
</dbReference>
<dbReference type="GeneID" id="95350716"/>
<protein>
    <submittedName>
        <fullName evidence="1">Enamine deaminase RidA</fullName>
    </submittedName>
</protein>
<dbReference type="InterPro" id="IPR035959">
    <property type="entry name" value="RutC-like_sf"/>
</dbReference>
<dbReference type="Proteomes" id="UP000617734">
    <property type="component" value="Unassembled WGS sequence"/>
</dbReference>
<comment type="caution">
    <text evidence="1">The sequence shown here is derived from an EMBL/GenBank/DDBJ whole genome shotgun (WGS) entry which is preliminary data.</text>
</comment>
<organism evidence="1 2">
    <name type="scientific">Kitasatospora indigofera</name>
    <dbReference type="NCBI Taxonomy" id="67307"/>
    <lineage>
        <taxon>Bacteria</taxon>
        <taxon>Bacillati</taxon>
        <taxon>Actinomycetota</taxon>
        <taxon>Actinomycetes</taxon>
        <taxon>Kitasatosporales</taxon>
        <taxon>Streptomycetaceae</taxon>
        <taxon>Kitasatospora</taxon>
    </lineage>
</organism>
<dbReference type="AlphaFoldDB" id="A0A919FAU0"/>
<reference evidence="1" key="2">
    <citation type="submission" date="2020-09" db="EMBL/GenBank/DDBJ databases">
        <authorList>
            <person name="Sun Q."/>
            <person name="Ohkuma M."/>
        </authorList>
    </citation>
    <scope>NUCLEOTIDE SEQUENCE</scope>
    <source>
        <strain evidence="1">JCM 4646</strain>
    </source>
</reference>
<dbReference type="Pfam" id="PF01042">
    <property type="entry name" value="Ribonuc_L-PSP"/>
    <property type="match status" value="1"/>
</dbReference>
<proteinExistence type="predicted"/>
<evidence type="ECO:0000313" key="2">
    <source>
        <dbReference type="Proteomes" id="UP000617734"/>
    </source>
</evidence>
<dbReference type="EMBL" id="BNBO01000001">
    <property type="protein sequence ID" value="GHH59103.1"/>
    <property type="molecule type" value="Genomic_DNA"/>
</dbReference>
<accession>A0A919FAU0</accession>